<dbReference type="EC" id="2.7.13.3" evidence="3"/>
<evidence type="ECO:0000256" key="4">
    <source>
        <dbReference type="ARBA" id="ARBA00022475"/>
    </source>
</evidence>
<dbReference type="PRINTS" id="PR00344">
    <property type="entry name" value="BCTRLSENSOR"/>
</dbReference>
<keyword evidence="11 14" id="KW-1133">Transmembrane helix</keyword>
<dbReference type="InterPro" id="IPR017232">
    <property type="entry name" value="NtrY"/>
</dbReference>
<comment type="subcellular location">
    <subcellularLocation>
        <location evidence="2">Cell membrane</location>
        <topology evidence="2">Multi-pass membrane protein</topology>
    </subcellularLocation>
</comment>
<evidence type="ECO:0000259" key="15">
    <source>
        <dbReference type="PROSITE" id="PS50109"/>
    </source>
</evidence>
<dbReference type="GO" id="GO:0030295">
    <property type="term" value="F:protein kinase activator activity"/>
    <property type="evidence" value="ECO:0007669"/>
    <property type="project" value="TreeGrafter"/>
</dbReference>
<dbReference type="EMBL" id="FOVE01000006">
    <property type="protein sequence ID" value="SFN30843.1"/>
    <property type="molecule type" value="Genomic_DNA"/>
</dbReference>
<organism evidence="17 18">
    <name type="scientific">Formivibrio citricus</name>
    <dbReference type="NCBI Taxonomy" id="83765"/>
    <lineage>
        <taxon>Bacteria</taxon>
        <taxon>Pseudomonadati</taxon>
        <taxon>Pseudomonadota</taxon>
        <taxon>Betaproteobacteria</taxon>
        <taxon>Neisseriales</taxon>
        <taxon>Chitinibacteraceae</taxon>
        <taxon>Formivibrio</taxon>
    </lineage>
</organism>
<protein>
    <recommendedName>
        <fullName evidence="3">histidine kinase</fullName>
        <ecNumber evidence="3">2.7.13.3</ecNumber>
    </recommendedName>
</protein>
<dbReference type="SUPFAM" id="SSF158472">
    <property type="entry name" value="HAMP domain-like"/>
    <property type="match status" value="1"/>
</dbReference>
<evidence type="ECO:0000256" key="6">
    <source>
        <dbReference type="ARBA" id="ARBA00022679"/>
    </source>
</evidence>
<dbReference type="OrthoDB" id="9815750at2"/>
<keyword evidence="5" id="KW-0597">Phosphoprotein</keyword>
<dbReference type="InterPro" id="IPR003661">
    <property type="entry name" value="HisK_dim/P_dom"/>
</dbReference>
<dbReference type="Gene3D" id="6.10.340.10">
    <property type="match status" value="1"/>
</dbReference>
<dbReference type="Gene3D" id="1.10.287.130">
    <property type="match status" value="1"/>
</dbReference>
<keyword evidence="18" id="KW-1185">Reference proteome</keyword>
<accession>A0A1I4XZL9</accession>
<dbReference type="InterPro" id="IPR004358">
    <property type="entry name" value="Sig_transdc_His_kin-like_C"/>
</dbReference>
<evidence type="ECO:0000256" key="5">
    <source>
        <dbReference type="ARBA" id="ARBA00022553"/>
    </source>
</evidence>
<evidence type="ECO:0000256" key="1">
    <source>
        <dbReference type="ARBA" id="ARBA00000085"/>
    </source>
</evidence>
<keyword evidence="6" id="KW-0808">Transferase</keyword>
<dbReference type="Pfam" id="PF19312">
    <property type="entry name" value="NtrY_N"/>
    <property type="match status" value="1"/>
</dbReference>
<gene>
    <name evidence="17" type="ORF">SAMN05660284_01181</name>
</gene>
<reference evidence="18" key="1">
    <citation type="submission" date="2016-10" db="EMBL/GenBank/DDBJ databases">
        <authorList>
            <person name="Varghese N."/>
            <person name="Submissions S."/>
        </authorList>
    </citation>
    <scope>NUCLEOTIDE SEQUENCE [LARGE SCALE GENOMIC DNA]</scope>
    <source>
        <strain evidence="18">DSM 6150</strain>
    </source>
</reference>
<dbReference type="CDD" id="cd00082">
    <property type="entry name" value="HisKA"/>
    <property type="match status" value="1"/>
</dbReference>
<evidence type="ECO:0000256" key="9">
    <source>
        <dbReference type="ARBA" id="ARBA00022777"/>
    </source>
</evidence>
<dbReference type="GO" id="GO:0000155">
    <property type="term" value="F:phosphorelay sensor kinase activity"/>
    <property type="evidence" value="ECO:0007669"/>
    <property type="project" value="InterPro"/>
</dbReference>
<dbReference type="Pfam" id="PF00512">
    <property type="entry name" value="HisKA"/>
    <property type="match status" value="1"/>
</dbReference>
<evidence type="ECO:0000256" key="10">
    <source>
        <dbReference type="ARBA" id="ARBA00022840"/>
    </source>
</evidence>
<dbReference type="Pfam" id="PF02518">
    <property type="entry name" value="HATPase_c"/>
    <property type="match status" value="1"/>
</dbReference>
<dbReference type="SMART" id="SM00387">
    <property type="entry name" value="HATPase_c"/>
    <property type="match status" value="1"/>
</dbReference>
<comment type="catalytic activity">
    <reaction evidence="1">
        <text>ATP + protein L-histidine = ADP + protein N-phospho-L-histidine.</text>
        <dbReference type="EC" id="2.7.13.3"/>
    </reaction>
</comment>
<dbReference type="InterPro" id="IPR045671">
    <property type="entry name" value="NtrY-like_N"/>
</dbReference>
<dbReference type="PROSITE" id="PS50109">
    <property type="entry name" value="HIS_KIN"/>
    <property type="match status" value="1"/>
</dbReference>
<dbReference type="GO" id="GO:0005524">
    <property type="term" value="F:ATP binding"/>
    <property type="evidence" value="ECO:0007669"/>
    <property type="project" value="UniProtKB-KW"/>
</dbReference>
<dbReference type="Gene3D" id="3.30.565.10">
    <property type="entry name" value="Histidine kinase-like ATPase, C-terminal domain"/>
    <property type="match status" value="1"/>
</dbReference>
<evidence type="ECO:0000256" key="2">
    <source>
        <dbReference type="ARBA" id="ARBA00004651"/>
    </source>
</evidence>
<evidence type="ECO:0000256" key="14">
    <source>
        <dbReference type="SAM" id="Phobius"/>
    </source>
</evidence>
<evidence type="ECO:0000313" key="17">
    <source>
        <dbReference type="EMBL" id="SFN30843.1"/>
    </source>
</evidence>
<sequence>MKRSLLLTLASVGAIMIFLLATAAGNASAFSQYFSKLLWLNALLLAGLALLVGSRLWTLQRHVRAKVFGSRLMLRMVLMFTLVAVLPGAIVYTLSVQFLNRSIETWFDDHVDSALDKGLNLGNSAIEYQLSELARKAKMASLDLHGIPNSSLPRQLGRLREQSGAQEISLFEESGLVLAHVGDENASLVPQLPDRQILRQAARDTYKVLEKPADKGLMMRVVVRIPAPEIAGKERILQMLQPVPRQLATDAELVEQVRNDYKSLSQARRGLKMIYSLTLTVALLMAMLGALALAIFLSGRLAEPLSHLAAGTRAVAQGDFTQQQPVISRDELGILTHSFNRMTRQLADARHKLERNQAEQAAAKAYVEAILGSLSAGVISFDENWKLQSANQSAYAILGVELTGLSDVPLAKWPELRSALSVFCEQVVQNAGKDYWQGQVELSSNNRVLLVHGTRLLSREDDPEHRGYVLVFDDVTELLAAQRDAAWGEVARRLAHEIKNPLTPIQLAAERLEFKLTDQLDQAGADLLSRNTQTIVKQVGALKQMVDAFRDYARKPSGKRKLLDLQQLLAEVLVLYEAAPVVCMDMAHEPLILNGDITHLRQVIHNLLQNAQDAIQESANKQICVRIEKNGSFARLTIEDSGPGFNPEVLPRAFEPYVTSKTKGTGLGLAIVKKIVEEHQGSIQIGNREPQGAFVRIELPLWEDKKNGQA</sequence>
<dbReference type="STRING" id="83765.SAMN05660284_01181"/>
<evidence type="ECO:0000256" key="13">
    <source>
        <dbReference type="ARBA" id="ARBA00023136"/>
    </source>
</evidence>
<dbReference type="GO" id="GO:0007234">
    <property type="term" value="P:osmosensory signaling via phosphorelay pathway"/>
    <property type="evidence" value="ECO:0007669"/>
    <property type="project" value="TreeGrafter"/>
</dbReference>
<feature type="domain" description="Histidine kinase" evidence="15">
    <location>
        <begin position="493"/>
        <end position="703"/>
    </location>
</feature>
<dbReference type="PANTHER" id="PTHR42878">
    <property type="entry name" value="TWO-COMPONENT HISTIDINE KINASE"/>
    <property type="match status" value="1"/>
</dbReference>
<feature type="domain" description="HAMP" evidence="16">
    <location>
        <begin position="299"/>
        <end position="351"/>
    </location>
</feature>
<evidence type="ECO:0000256" key="3">
    <source>
        <dbReference type="ARBA" id="ARBA00012438"/>
    </source>
</evidence>
<evidence type="ECO:0000313" key="18">
    <source>
        <dbReference type="Proteomes" id="UP000242869"/>
    </source>
</evidence>
<dbReference type="InterPro" id="IPR050351">
    <property type="entry name" value="BphY/WalK/GraS-like"/>
</dbReference>
<feature type="transmembrane region" description="Helical" evidence="14">
    <location>
        <begin position="72"/>
        <end position="94"/>
    </location>
</feature>
<dbReference type="SMART" id="SM00388">
    <property type="entry name" value="HisKA"/>
    <property type="match status" value="1"/>
</dbReference>
<dbReference type="GO" id="GO:0000156">
    <property type="term" value="F:phosphorelay response regulator activity"/>
    <property type="evidence" value="ECO:0007669"/>
    <property type="project" value="TreeGrafter"/>
</dbReference>
<proteinExistence type="predicted"/>
<name>A0A1I4XZL9_9NEIS</name>
<dbReference type="InterPro" id="IPR003660">
    <property type="entry name" value="HAMP_dom"/>
</dbReference>
<keyword evidence="7 14" id="KW-0812">Transmembrane</keyword>
<keyword evidence="12" id="KW-0902">Two-component regulatory system</keyword>
<feature type="transmembrane region" description="Helical" evidence="14">
    <location>
        <begin position="273"/>
        <end position="297"/>
    </location>
</feature>
<keyword evidence="13 14" id="KW-0472">Membrane</keyword>
<dbReference type="InterPro" id="IPR005467">
    <property type="entry name" value="His_kinase_dom"/>
</dbReference>
<dbReference type="CDD" id="cd06225">
    <property type="entry name" value="HAMP"/>
    <property type="match status" value="1"/>
</dbReference>
<dbReference type="InterPro" id="IPR035965">
    <property type="entry name" value="PAS-like_dom_sf"/>
</dbReference>
<dbReference type="SUPFAM" id="SSF55785">
    <property type="entry name" value="PYP-like sensor domain (PAS domain)"/>
    <property type="match status" value="1"/>
</dbReference>
<dbReference type="GO" id="GO:0016020">
    <property type="term" value="C:membrane"/>
    <property type="evidence" value="ECO:0007669"/>
    <property type="project" value="UniProtKB-SubCell"/>
</dbReference>
<dbReference type="Pfam" id="PF00672">
    <property type="entry name" value="HAMP"/>
    <property type="match status" value="1"/>
</dbReference>
<feature type="transmembrane region" description="Helical" evidence="14">
    <location>
        <begin position="39"/>
        <end position="60"/>
    </location>
</feature>
<keyword evidence="8" id="KW-0547">Nucleotide-binding</keyword>
<dbReference type="InterPro" id="IPR003594">
    <property type="entry name" value="HATPase_dom"/>
</dbReference>
<evidence type="ECO:0000259" key="16">
    <source>
        <dbReference type="PROSITE" id="PS50885"/>
    </source>
</evidence>
<keyword evidence="9 17" id="KW-0418">Kinase</keyword>
<dbReference type="RefSeq" id="WP_091192658.1">
    <property type="nucleotide sequence ID" value="NZ_FOVE01000006.1"/>
</dbReference>
<evidence type="ECO:0000256" key="11">
    <source>
        <dbReference type="ARBA" id="ARBA00022989"/>
    </source>
</evidence>
<keyword evidence="10" id="KW-0067">ATP-binding</keyword>
<dbReference type="InterPro" id="IPR036890">
    <property type="entry name" value="HATPase_C_sf"/>
</dbReference>
<dbReference type="Proteomes" id="UP000242869">
    <property type="component" value="Unassembled WGS sequence"/>
</dbReference>
<dbReference type="SUPFAM" id="SSF47384">
    <property type="entry name" value="Homodimeric domain of signal transducing histidine kinase"/>
    <property type="match status" value="1"/>
</dbReference>
<dbReference type="PROSITE" id="PS50885">
    <property type="entry name" value="HAMP"/>
    <property type="match status" value="1"/>
</dbReference>
<evidence type="ECO:0000256" key="7">
    <source>
        <dbReference type="ARBA" id="ARBA00022692"/>
    </source>
</evidence>
<dbReference type="InterPro" id="IPR036097">
    <property type="entry name" value="HisK_dim/P_sf"/>
</dbReference>
<evidence type="ECO:0000256" key="12">
    <source>
        <dbReference type="ARBA" id="ARBA00023012"/>
    </source>
</evidence>
<evidence type="ECO:0000256" key="8">
    <source>
        <dbReference type="ARBA" id="ARBA00022741"/>
    </source>
</evidence>
<dbReference type="Gene3D" id="3.30.450.20">
    <property type="entry name" value="PAS domain"/>
    <property type="match status" value="1"/>
</dbReference>
<dbReference type="SMART" id="SM00304">
    <property type="entry name" value="HAMP"/>
    <property type="match status" value="1"/>
</dbReference>
<keyword evidence="4" id="KW-1003">Cell membrane</keyword>
<dbReference type="SUPFAM" id="SSF55874">
    <property type="entry name" value="ATPase domain of HSP90 chaperone/DNA topoisomerase II/histidine kinase"/>
    <property type="match status" value="1"/>
</dbReference>
<dbReference type="PIRSF" id="PIRSF037532">
    <property type="entry name" value="STHK_NtrY"/>
    <property type="match status" value="1"/>
</dbReference>
<dbReference type="AlphaFoldDB" id="A0A1I4XZL9"/>
<dbReference type="PANTHER" id="PTHR42878:SF7">
    <property type="entry name" value="SENSOR HISTIDINE KINASE GLRK"/>
    <property type="match status" value="1"/>
</dbReference>